<evidence type="ECO:0000256" key="6">
    <source>
        <dbReference type="ARBA" id="ARBA00023136"/>
    </source>
</evidence>
<sequence>MFDFAQPRPRRKISLTPMIDVVFLLLIFFMLVSRFGLDMAVPLGLSSGGASSYSGPPRLISVTSNSIKLNGIETPLSSLNNQITDLVSAPDDVIVLRPVDGANLERIIQIIDTLGTANFTNVVLVE</sequence>
<keyword evidence="9" id="KW-1185">Reference proteome</keyword>
<comment type="similarity">
    <text evidence="2 7">Belongs to the ExbD/TolR family.</text>
</comment>
<comment type="subcellular location">
    <subcellularLocation>
        <location evidence="1">Cell membrane</location>
        <topology evidence="1">Single-pass membrane protein</topology>
    </subcellularLocation>
    <subcellularLocation>
        <location evidence="7">Cell membrane</location>
        <topology evidence="7">Single-pass type II membrane protein</topology>
    </subcellularLocation>
</comment>
<evidence type="ECO:0000256" key="2">
    <source>
        <dbReference type="ARBA" id="ARBA00005811"/>
    </source>
</evidence>
<dbReference type="InterPro" id="IPR003400">
    <property type="entry name" value="ExbD"/>
</dbReference>
<proteinExistence type="inferred from homology"/>
<name>A0A251WX52_9RHOB</name>
<dbReference type="RefSeq" id="WP_086451991.1">
    <property type="nucleotide sequence ID" value="NZ_MSPP01000004.1"/>
</dbReference>
<evidence type="ECO:0000256" key="1">
    <source>
        <dbReference type="ARBA" id="ARBA00004162"/>
    </source>
</evidence>
<dbReference type="PANTHER" id="PTHR30558:SF3">
    <property type="entry name" value="BIOPOLYMER TRANSPORT PROTEIN EXBD-RELATED"/>
    <property type="match status" value="1"/>
</dbReference>
<dbReference type="GO" id="GO:0022857">
    <property type="term" value="F:transmembrane transporter activity"/>
    <property type="evidence" value="ECO:0007669"/>
    <property type="project" value="InterPro"/>
</dbReference>
<dbReference type="EMBL" id="MSPP01000004">
    <property type="protein sequence ID" value="OUD08725.1"/>
    <property type="molecule type" value="Genomic_DNA"/>
</dbReference>
<dbReference type="PANTHER" id="PTHR30558">
    <property type="entry name" value="EXBD MEMBRANE COMPONENT OF PMF-DRIVEN MACROMOLECULE IMPORT SYSTEM"/>
    <property type="match status" value="1"/>
</dbReference>
<dbReference type="Proteomes" id="UP000194664">
    <property type="component" value="Unassembled WGS sequence"/>
</dbReference>
<gene>
    <name evidence="8" type="ORF">BVC71_12410</name>
</gene>
<evidence type="ECO:0000256" key="5">
    <source>
        <dbReference type="ARBA" id="ARBA00022989"/>
    </source>
</evidence>
<accession>A0A251WX52</accession>
<keyword evidence="6" id="KW-0472">Membrane</keyword>
<evidence type="ECO:0000313" key="8">
    <source>
        <dbReference type="EMBL" id="OUD08725.1"/>
    </source>
</evidence>
<keyword evidence="5" id="KW-1133">Transmembrane helix</keyword>
<keyword evidence="3" id="KW-1003">Cell membrane</keyword>
<keyword evidence="8" id="KW-0670">Pyruvate</keyword>
<dbReference type="OrthoDB" id="5456447at2"/>
<reference evidence="8 9" key="1">
    <citation type="submission" date="2016-12" db="EMBL/GenBank/DDBJ databases">
        <title>The draft genome sequence of HSLHS2.</title>
        <authorList>
            <person name="Hu D."/>
            <person name="Wang L."/>
            <person name="Shao Z."/>
        </authorList>
    </citation>
    <scope>NUCLEOTIDE SEQUENCE [LARGE SCALE GENOMIC DNA]</scope>
    <source>
        <strain evidence="8">MCCC 1A06712</strain>
    </source>
</reference>
<protein>
    <submittedName>
        <fullName evidence="8">Indolepyruvate ferredoxin oxidoreductase</fullName>
    </submittedName>
</protein>
<dbReference type="GO" id="GO:0005886">
    <property type="term" value="C:plasma membrane"/>
    <property type="evidence" value="ECO:0007669"/>
    <property type="project" value="UniProtKB-SubCell"/>
</dbReference>
<dbReference type="Pfam" id="PF02472">
    <property type="entry name" value="ExbD"/>
    <property type="match status" value="1"/>
</dbReference>
<organism evidence="8 9">
    <name type="scientific">Marivivens niveibacter</name>
    <dbReference type="NCBI Taxonomy" id="1930667"/>
    <lineage>
        <taxon>Bacteria</taxon>
        <taxon>Pseudomonadati</taxon>
        <taxon>Pseudomonadota</taxon>
        <taxon>Alphaproteobacteria</taxon>
        <taxon>Rhodobacterales</taxon>
        <taxon>Paracoccaceae</taxon>
        <taxon>Marivivens group</taxon>
        <taxon>Marivivens</taxon>
    </lineage>
</organism>
<dbReference type="GO" id="GO:0015031">
    <property type="term" value="P:protein transport"/>
    <property type="evidence" value="ECO:0007669"/>
    <property type="project" value="UniProtKB-KW"/>
</dbReference>
<keyword evidence="4 7" id="KW-0812">Transmembrane</keyword>
<comment type="caution">
    <text evidence="8">The sequence shown here is derived from an EMBL/GenBank/DDBJ whole genome shotgun (WGS) entry which is preliminary data.</text>
</comment>
<evidence type="ECO:0000313" key="9">
    <source>
        <dbReference type="Proteomes" id="UP000194664"/>
    </source>
</evidence>
<keyword evidence="7" id="KW-0813">Transport</keyword>
<evidence type="ECO:0000256" key="4">
    <source>
        <dbReference type="ARBA" id="ARBA00022692"/>
    </source>
</evidence>
<evidence type="ECO:0000256" key="3">
    <source>
        <dbReference type="ARBA" id="ARBA00022475"/>
    </source>
</evidence>
<dbReference type="AlphaFoldDB" id="A0A251WX52"/>
<evidence type="ECO:0000256" key="7">
    <source>
        <dbReference type="RuleBase" id="RU003879"/>
    </source>
</evidence>
<keyword evidence="7" id="KW-0653">Protein transport</keyword>